<keyword evidence="3 4" id="KW-0378">Hydrolase</keyword>
<dbReference type="AlphaFoldDB" id="A0A385DGN5"/>
<comment type="cofactor">
    <cofactor evidence="1">
        <name>Mg(2+)</name>
        <dbReference type="ChEBI" id="CHEBI:18420"/>
    </cofactor>
</comment>
<dbReference type="GO" id="GO:0016787">
    <property type="term" value="F:hydrolase activity"/>
    <property type="evidence" value="ECO:0007669"/>
    <property type="project" value="UniProtKB-KW"/>
</dbReference>
<dbReference type="PRINTS" id="PR00502">
    <property type="entry name" value="NUDIXFAMILY"/>
</dbReference>
<evidence type="ECO:0000256" key="4">
    <source>
        <dbReference type="RuleBase" id="RU003476"/>
    </source>
</evidence>
<reference evidence="6 7" key="1">
    <citation type="submission" date="2018-08" db="EMBL/GenBank/DDBJ databases">
        <authorList>
            <person name="Ferrada E.E."/>
            <person name="Latorre B.A."/>
        </authorList>
    </citation>
    <scope>NUCLEOTIDE SEQUENCE [LARGE SCALE GENOMIC DNA]</scope>
    <source>
        <strain evidence="6 7">VK-A60T</strain>
    </source>
</reference>
<dbReference type="InterPro" id="IPR015797">
    <property type="entry name" value="NUDIX_hydrolase-like_dom_sf"/>
</dbReference>
<dbReference type="InterPro" id="IPR020084">
    <property type="entry name" value="NUDIX_hydrolase_CS"/>
</dbReference>
<dbReference type="Proteomes" id="UP000259636">
    <property type="component" value="Chromosome"/>
</dbReference>
<dbReference type="GeneID" id="300116898"/>
<dbReference type="KEGG" id="sky:D0C37_22405"/>
<protein>
    <submittedName>
        <fullName evidence="6">NUDIX domain-containing protein</fullName>
    </submittedName>
</protein>
<evidence type="ECO:0000259" key="5">
    <source>
        <dbReference type="PROSITE" id="PS51462"/>
    </source>
</evidence>
<dbReference type="SUPFAM" id="SSF55811">
    <property type="entry name" value="Nudix"/>
    <property type="match status" value="1"/>
</dbReference>
<dbReference type="Gene3D" id="3.90.79.10">
    <property type="entry name" value="Nucleoside Triphosphate Pyrophosphohydrolase"/>
    <property type="match status" value="1"/>
</dbReference>
<dbReference type="RefSeq" id="WP_101279561.1">
    <property type="nucleotide sequence ID" value="NZ_CP031742.1"/>
</dbReference>
<evidence type="ECO:0000256" key="1">
    <source>
        <dbReference type="ARBA" id="ARBA00001946"/>
    </source>
</evidence>
<name>A0A385DGN5_9ACTN</name>
<sequence length="153" mass="16292">MPPTTLLAAAVIVHDRDAGRVVLLRRGAGAKYGHGLWDLPIGKCDAGEPVTEAAARELYEETGVAVRAEDLRVAHLVHGAWGVEAPDGYLTVVFAAERWGGEPENREPGKHDHVGWVPVGELPEEFVPGSAAALGEYLRGDGVGVSLRGWEGR</sequence>
<dbReference type="Pfam" id="PF00293">
    <property type="entry name" value="NUDIX"/>
    <property type="match status" value="1"/>
</dbReference>
<proteinExistence type="inferred from homology"/>
<dbReference type="PANTHER" id="PTHR43046">
    <property type="entry name" value="GDP-MANNOSE MANNOSYL HYDROLASE"/>
    <property type="match status" value="1"/>
</dbReference>
<dbReference type="EMBL" id="CP031742">
    <property type="protein sequence ID" value="AXQ57084.1"/>
    <property type="molecule type" value="Genomic_DNA"/>
</dbReference>
<dbReference type="PANTHER" id="PTHR43046:SF16">
    <property type="entry name" value="ADP-RIBOSE PYROPHOSPHATASE YJHB-RELATED"/>
    <property type="match status" value="1"/>
</dbReference>
<feature type="domain" description="Nudix hydrolase" evidence="5">
    <location>
        <begin position="4"/>
        <end position="139"/>
    </location>
</feature>
<dbReference type="InterPro" id="IPR000086">
    <property type="entry name" value="NUDIX_hydrolase_dom"/>
</dbReference>
<organism evidence="6 7">
    <name type="scientific">Streptomyces koyangensis</name>
    <dbReference type="NCBI Taxonomy" id="188770"/>
    <lineage>
        <taxon>Bacteria</taxon>
        <taxon>Bacillati</taxon>
        <taxon>Actinomycetota</taxon>
        <taxon>Actinomycetes</taxon>
        <taxon>Kitasatosporales</taxon>
        <taxon>Streptomycetaceae</taxon>
        <taxon>Streptomyces</taxon>
        <taxon>Streptomyces aurantiacus group</taxon>
    </lineage>
</organism>
<evidence type="ECO:0000256" key="2">
    <source>
        <dbReference type="ARBA" id="ARBA00005582"/>
    </source>
</evidence>
<dbReference type="InterPro" id="IPR020476">
    <property type="entry name" value="Nudix_hydrolase"/>
</dbReference>
<evidence type="ECO:0000313" key="7">
    <source>
        <dbReference type="Proteomes" id="UP000259636"/>
    </source>
</evidence>
<evidence type="ECO:0000313" key="6">
    <source>
        <dbReference type="EMBL" id="AXQ57084.1"/>
    </source>
</evidence>
<comment type="similarity">
    <text evidence="2 4">Belongs to the Nudix hydrolase family.</text>
</comment>
<gene>
    <name evidence="6" type="ORF">D0C37_22405</name>
</gene>
<evidence type="ECO:0000256" key="3">
    <source>
        <dbReference type="ARBA" id="ARBA00022801"/>
    </source>
</evidence>
<accession>A0A385DGN5</accession>
<dbReference type="PROSITE" id="PS00893">
    <property type="entry name" value="NUDIX_BOX"/>
    <property type="match status" value="1"/>
</dbReference>
<dbReference type="PROSITE" id="PS51462">
    <property type="entry name" value="NUDIX"/>
    <property type="match status" value="1"/>
</dbReference>